<feature type="signal peptide" evidence="1">
    <location>
        <begin position="1"/>
        <end position="22"/>
    </location>
</feature>
<evidence type="ECO:0000313" key="3">
    <source>
        <dbReference type="EMBL" id="GLX70505.1"/>
    </source>
</evidence>
<dbReference type="Pfam" id="PF07833">
    <property type="entry name" value="Cu_amine_oxidN1"/>
    <property type="match status" value="1"/>
</dbReference>
<reference evidence="3 4" key="1">
    <citation type="submission" date="2023-03" db="EMBL/GenBank/DDBJ databases">
        <title>Draft genome sequence of the bacteria which degrade cell wall of Tricholomamatutake.</title>
        <authorList>
            <person name="Konishi Y."/>
            <person name="Fukuta Y."/>
            <person name="Shirasaka N."/>
        </authorList>
    </citation>
    <scope>NUCLEOTIDE SEQUENCE [LARGE SCALE GENOMIC DNA]</scope>
    <source>
        <strain evidence="4">mu1</strain>
    </source>
</reference>
<feature type="chain" id="PRO_5046576543" description="Copper amine oxidase-like N-terminal domain-containing protein" evidence="1">
    <location>
        <begin position="23"/>
        <end position="325"/>
    </location>
</feature>
<organism evidence="3 4">
    <name type="scientific">Paenibacillus glycanilyticus</name>
    <dbReference type="NCBI Taxonomy" id="126569"/>
    <lineage>
        <taxon>Bacteria</taxon>
        <taxon>Bacillati</taxon>
        <taxon>Bacillota</taxon>
        <taxon>Bacilli</taxon>
        <taxon>Bacillales</taxon>
        <taxon>Paenibacillaceae</taxon>
        <taxon>Paenibacillus</taxon>
    </lineage>
</organism>
<sequence>MKKLIAICVIAGMLGSSSTALAAETINIKVKDKLVKTDTAPVIDQGRVLVPLRTVSESLGATVEWKQQQKTVVVAKWSKTATMTVGKKTVRVDNKAASDLSGNFPLDVTVKMINNRVYVPLRFISEQLGYKVYYKDHTVSIQSPYAGKYNENYYAQILSGDLGRSRMILKASLGPYGLRNYEHTPIETVQSAANEAYLFPEGEALRCFLIENNETITFFEYKDDFVVATWQAHVEQSDGNAVEQLLQDKLKDRTGPTPTINKPFFYNYIEPWGNVLVRTGRIDPDGTYTELGYRNDRGEKPVLSGTISNTLPNEVRNEFIKVDTQ</sequence>
<evidence type="ECO:0000259" key="2">
    <source>
        <dbReference type="Pfam" id="PF07833"/>
    </source>
</evidence>
<dbReference type="EMBL" id="BSSQ01000019">
    <property type="protein sequence ID" value="GLX70505.1"/>
    <property type="molecule type" value="Genomic_DNA"/>
</dbReference>
<name>A0ABQ6GJW5_9BACL</name>
<evidence type="ECO:0000313" key="4">
    <source>
        <dbReference type="Proteomes" id="UP001157114"/>
    </source>
</evidence>
<feature type="domain" description="Copper amine oxidase-like N-terminal" evidence="2">
    <location>
        <begin position="30"/>
        <end position="141"/>
    </location>
</feature>
<accession>A0ABQ6GJW5</accession>
<dbReference type="InterPro" id="IPR036582">
    <property type="entry name" value="Mao_N_sf"/>
</dbReference>
<dbReference type="Proteomes" id="UP001157114">
    <property type="component" value="Unassembled WGS sequence"/>
</dbReference>
<keyword evidence="4" id="KW-1185">Reference proteome</keyword>
<dbReference type="InterPro" id="IPR012854">
    <property type="entry name" value="Cu_amine_oxidase-like_N"/>
</dbReference>
<dbReference type="SUPFAM" id="SSF55383">
    <property type="entry name" value="Copper amine oxidase, domain N"/>
    <property type="match status" value="1"/>
</dbReference>
<keyword evidence="1" id="KW-0732">Signal</keyword>
<proteinExistence type="predicted"/>
<dbReference type="RefSeq" id="WP_284241279.1">
    <property type="nucleotide sequence ID" value="NZ_BSSQ01000019.1"/>
</dbReference>
<evidence type="ECO:0000256" key="1">
    <source>
        <dbReference type="SAM" id="SignalP"/>
    </source>
</evidence>
<gene>
    <name evidence="3" type="ORF">MU1_48510</name>
</gene>
<comment type="caution">
    <text evidence="3">The sequence shown here is derived from an EMBL/GenBank/DDBJ whole genome shotgun (WGS) entry which is preliminary data.</text>
</comment>
<dbReference type="Gene3D" id="3.30.457.10">
    <property type="entry name" value="Copper amine oxidase-like, N-terminal domain"/>
    <property type="match status" value="1"/>
</dbReference>
<protein>
    <recommendedName>
        <fullName evidence="2">Copper amine oxidase-like N-terminal domain-containing protein</fullName>
    </recommendedName>
</protein>